<accession>A0AA38WU31</accession>
<name>A0AA38WU31_9ASTR</name>
<evidence type="ECO:0000313" key="3">
    <source>
        <dbReference type="EMBL" id="KAJ9568055.1"/>
    </source>
</evidence>
<sequence length="339" mass="38851">MEGIELKRGTTLKAARGGMSVPTWWMKELPKKICIFMWRVRLGRIPVRLSLDSRGIDLDSVLCPRCEGEGESVDHALVDCVEAKRLWNLIGNWWKVDVKECSSVAELCNLCNKEGVGVKGGKRWVAMVWCVCYLIWVNRNNLVFSKKKVVLSENLFHFQLMTFEWINLRSKEIAVDWQTWMIEFRLEVGRRQNLVFSAIGAAYFWCVWESRNRAALNKGHKKEIEIFRDIQFIAFDWLRCQVKGGRALSWVNWTCNPANAIFSCTASDIKGVITSIMEETTSPNKPPWSPSPPCHRSLLRSTTVAPHQTPTTPPSPNPQTPYTHPEPYSKPQSQCSNFC</sequence>
<feature type="region of interest" description="Disordered" evidence="1">
    <location>
        <begin position="279"/>
        <end position="339"/>
    </location>
</feature>
<dbReference type="InterPro" id="IPR026960">
    <property type="entry name" value="RVT-Znf"/>
</dbReference>
<dbReference type="AlphaFoldDB" id="A0AA38WU31"/>
<protein>
    <recommendedName>
        <fullName evidence="2">Reverse transcriptase zinc-binding domain-containing protein</fullName>
    </recommendedName>
</protein>
<comment type="caution">
    <text evidence="3">The sequence shown here is derived from an EMBL/GenBank/DDBJ whole genome shotgun (WGS) entry which is preliminary data.</text>
</comment>
<evidence type="ECO:0000313" key="4">
    <source>
        <dbReference type="Proteomes" id="UP001172457"/>
    </source>
</evidence>
<feature type="compositionally biased region" description="Pro residues" evidence="1">
    <location>
        <begin position="284"/>
        <end position="293"/>
    </location>
</feature>
<evidence type="ECO:0000256" key="1">
    <source>
        <dbReference type="SAM" id="MobiDB-lite"/>
    </source>
</evidence>
<dbReference type="Pfam" id="PF13966">
    <property type="entry name" value="zf-RVT"/>
    <property type="match status" value="1"/>
</dbReference>
<gene>
    <name evidence="3" type="ORF">OSB04_004021</name>
</gene>
<reference evidence="3" key="1">
    <citation type="submission" date="2023-03" db="EMBL/GenBank/DDBJ databases">
        <title>Chromosome-scale reference genome and RAD-based genetic map of yellow starthistle (Centaurea solstitialis) reveal putative structural variation and QTLs associated with invader traits.</title>
        <authorList>
            <person name="Reatini B."/>
            <person name="Cang F.A."/>
            <person name="Jiang Q."/>
            <person name="Mckibben M.T.W."/>
            <person name="Barker M.S."/>
            <person name="Rieseberg L.H."/>
            <person name="Dlugosch K.M."/>
        </authorList>
    </citation>
    <scope>NUCLEOTIDE SEQUENCE</scope>
    <source>
        <strain evidence="3">CAN-66</strain>
        <tissue evidence="3">Leaf</tissue>
    </source>
</reference>
<dbReference type="Proteomes" id="UP001172457">
    <property type="component" value="Chromosome 1"/>
</dbReference>
<keyword evidence="4" id="KW-1185">Reference proteome</keyword>
<proteinExistence type="predicted"/>
<evidence type="ECO:0000259" key="2">
    <source>
        <dbReference type="Pfam" id="PF13966"/>
    </source>
</evidence>
<feature type="compositionally biased region" description="Polar residues" evidence="1">
    <location>
        <begin position="330"/>
        <end position="339"/>
    </location>
</feature>
<organism evidence="3 4">
    <name type="scientific">Centaurea solstitialis</name>
    <name type="common">yellow star-thistle</name>
    <dbReference type="NCBI Taxonomy" id="347529"/>
    <lineage>
        <taxon>Eukaryota</taxon>
        <taxon>Viridiplantae</taxon>
        <taxon>Streptophyta</taxon>
        <taxon>Embryophyta</taxon>
        <taxon>Tracheophyta</taxon>
        <taxon>Spermatophyta</taxon>
        <taxon>Magnoliopsida</taxon>
        <taxon>eudicotyledons</taxon>
        <taxon>Gunneridae</taxon>
        <taxon>Pentapetalae</taxon>
        <taxon>asterids</taxon>
        <taxon>campanulids</taxon>
        <taxon>Asterales</taxon>
        <taxon>Asteraceae</taxon>
        <taxon>Carduoideae</taxon>
        <taxon>Cardueae</taxon>
        <taxon>Centaureinae</taxon>
        <taxon>Centaurea</taxon>
    </lineage>
</organism>
<feature type="domain" description="Reverse transcriptase zinc-binding" evidence="2">
    <location>
        <begin position="23"/>
        <end position="87"/>
    </location>
</feature>
<dbReference type="EMBL" id="JARYMX010000001">
    <property type="protein sequence ID" value="KAJ9568055.1"/>
    <property type="molecule type" value="Genomic_DNA"/>
</dbReference>